<comment type="caution">
    <text evidence="8">Lacks conserved residue(s) required for the propagation of feature annotation.</text>
</comment>
<feature type="transmembrane region" description="Helical" evidence="8">
    <location>
        <begin position="533"/>
        <end position="554"/>
    </location>
</feature>
<feature type="region of interest" description="Disordered" evidence="9">
    <location>
        <begin position="415"/>
        <end position="448"/>
    </location>
</feature>
<protein>
    <recommendedName>
        <fullName evidence="8">Auxin efflux carrier component</fullName>
    </recommendedName>
</protein>
<evidence type="ECO:0000256" key="3">
    <source>
        <dbReference type="ARBA" id="ARBA00022448"/>
    </source>
</evidence>
<evidence type="ECO:0000256" key="1">
    <source>
        <dbReference type="ARBA" id="ARBA00004141"/>
    </source>
</evidence>
<sequence length="615" mass="66607">MITPSDFYNVMTAMVPLYVAMILAYGSVKWWKIFSPDQCSGINRFVALFAVPLLSFHFISTNDPYAMNLRFIAADTLQKLMVLGVLTVWAQVSRRGCLEWTITLFSLSTLPNTLVMGIPLLKGMYGASSGGLMVQIVVLQCIIWYTLMLFMFEYRGAKLLIAEQFPDTAGSIASIAVDSDVVSLDGRRDALETEAEIGDDGRLHVTVRRSNASRSDVYSRRSQGFSTTTPRPSNLTNAEIYSLQSSRNPTPRGSSFNHTDFYSMVGRSSNFGASDAGYGAVMPTAASRPSNYEEEHGTATAGARSRGFHYPAPNPTVFSTAAASGATRVVGGKMANGQSHLLKAEDGGTKDLHMFVWSSSASPVSDVFGNNQEYVFPPATTDPPAVKQVRMVVSPGKVDGRKERDDYLERDDFSFGNGGMMERDGGHEGGDDDKMHESSKGGGRSTALPPASVMTRLILIMVWRKLIRNPNTYSSLIGLTWSLVSFKWHVEMPAIISKSISILSDAGLGMAMFSLGLFMALQPRIIACGNKVAAFAMAVRFLAGPAVMAAASIAVGLRGVLLHVAIVQAALPQGIVPFVFAKEYNLHPDILSTAVIFGMLIALPITLVYYILLGL</sequence>
<comment type="function">
    <text evidence="8">May act as a component of the auxin efflux carrier.</text>
</comment>
<feature type="transmembrane region" description="Helical" evidence="8">
    <location>
        <begin position="102"/>
        <end position="120"/>
    </location>
</feature>
<accession>A0A8B7D4E8</accession>
<evidence type="ECO:0000313" key="10">
    <source>
        <dbReference type="Proteomes" id="UP000228380"/>
    </source>
</evidence>
<dbReference type="GO" id="GO:0005886">
    <property type="term" value="C:plasma membrane"/>
    <property type="evidence" value="ECO:0007669"/>
    <property type="project" value="TreeGrafter"/>
</dbReference>
<dbReference type="PANTHER" id="PTHR31752">
    <property type="entry name" value="AUXIN EFFLUX CARRIER COMPONENT 1B-RELATED"/>
    <property type="match status" value="1"/>
</dbReference>
<feature type="transmembrane region" description="Helical" evidence="8">
    <location>
        <begin position="132"/>
        <end position="152"/>
    </location>
</feature>
<dbReference type="GO" id="GO:0010329">
    <property type="term" value="F:auxin efflux transmembrane transporter activity"/>
    <property type="evidence" value="ECO:0007669"/>
    <property type="project" value="TreeGrafter"/>
</dbReference>
<dbReference type="GO" id="GO:0005783">
    <property type="term" value="C:endoplasmic reticulum"/>
    <property type="evidence" value="ECO:0007669"/>
    <property type="project" value="TreeGrafter"/>
</dbReference>
<dbReference type="InterPro" id="IPR051107">
    <property type="entry name" value="Auxin_Efflux_Carrier"/>
</dbReference>
<evidence type="ECO:0000256" key="5">
    <source>
        <dbReference type="ARBA" id="ARBA00022989"/>
    </source>
</evidence>
<dbReference type="NCBIfam" id="TIGR00946">
    <property type="entry name" value="2a69"/>
    <property type="match status" value="1"/>
</dbReference>
<dbReference type="KEGG" id="pda:103723620"/>
<keyword evidence="10" id="KW-1185">Reference proteome</keyword>
<feature type="transmembrane region" description="Helical" evidence="8">
    <location>
        <begin position="6"/>
        <end position="28"/>
    </location>
</feature>
<reference evidence="11" key="1">
    <citation type="submission" date="2025-08" db="UniProtKB">
        <authorList>
            <consortium name="RefSeq"/>
        </authorList>
    </citation>
    <scope>IDENTIFICATION</scope>
    <source>
        <tissue evidence="11">Young leaves</tissue>
    </source>
</reference>
<dbReference type="PANTHER" id="PTHR31752:SF18">
    <property type="entry name" value="AUXIN EFFLUX CARRIER COMPONENT 1"/>
    <property type="match status" value="1"/>
</dbReference>
<gene>
    <name evidence="11" type="primary">LOC103723620</name>
</gene>
<dbReference type="OrthoDB" id="1868374at2759"/>
<evidence type="ECO:0000256" key="7">
    <source>
        <dbReference type="ARBA" id="ARBA00023294"/>
    </source>
</evidence>
<dbReference type="Proteomes" id="UP000228380">
    <property type="component" value="Unplaced"/>
</dbReference>
<dbReference type="GO" id="GO:0009926">
    <property type="term" value="P:auxin polar transport"/>
    <property type="evidence" value="ECO:0007669"/>
    <property type="project" value="TreeGrafter"/>
</dbReference>
<evidence type="ECO:0000256" key="8">
    <source>
        <dbReference type="RuleBase" id="RU362108"/>
    </source>
</evidence>
<feature type="transmembrane region" description="Helical" evidence="8">
    <location>
        <begin position="560"/>
        <end position="581"/>
    </location>
</feature>
<name>A0A8B7D4E8_PHODC</name>
<keyword evidence="7 8" id="KW-0927">Auxin signaling pathway</keyword>
<keyword evidence="6 8" id="KW-0472">Membrane</keyword>
<dbReference type="AlphaFoldDB" id="A0A8B7D4E8"/>
<organism evidence="10 11">
    <name type="scientific">Phoenix dactylifera</name>
    <name type="common">Date palm</name>
    <dbReference type="NCBI Taxonomy" id="42345"/>
    <lineage>
        <taxon>Eukaryota</taxon>
        <taxon>Viridiplantae</taxon>
        <taxon>Streptophyta</taxon>
        <taxon>Embryophyta</taxon>
        <taxon>Tracheophyta</taxon>
        <taxon>Spermatophyta</taxon>
        <taxon>Magnoliopsida</taxon>
        <taxon>Liliopsida</taxon>
        <taxon>Arecaceae</taxon>
        <taxon>Coryphoideae</taxon>
        <taxon>Phoeniceae</taxon>
        <taxon>Phoenix</taxon>
    </lineage>
</organism>
<feature type="transmembrane region" description="Helical" evidence="8">
    <location>
        <begin position="40"/>
        <end position="59"/>
    </location>
</feature>
<dbReference type="GO" id="GO:0009734">
    <property type="term" value="P:auxin-activated signaling pathway"/>
    <property type="evidence" value="ECO:0007669"/>
    <property type="project" value="UniProtKB-UniRule"/>
</dbReference>
<evidence type="ECO:0000256" key="9">
    <source>
        <dbReference type="SAM" id="MobiDB-lite"/>
    </source>
</evidence>
<feature type="region of interest" description="Disordered" evidence="9">
    <location>
        <begin position="214"/>
        <end position="237"/>
    </location>
</feature>
<dbReference type="RefSeq" id="XP_008812806.2">
    <property type="nucleotide sequence ID" value="XM_008814584.4"/>
</dbReference>
<evidence type="ECO:0000256" key="2">
    <source>
        <dbReference type="ARBA" id="ARBA00009177"/>
    </source>
</evidence>
<comment type="similarity">
    <text evidence="2 8">Belongs to the auxin efflux carrier (TC 2.A.69.1) family.</text>
</comment>
<dbReference type="InterPro" id="IPR014024">
    <property type="entry name" value="Auxin_eff_plant"/>
</dbReference>
<dbReference type="InterPro" id="IPR004776">
    <property type="entry name" value="Mem_transp_PIN-like"/>
</dbReference>
<keyword evidence="5 8" id="KW-1133">Transmembrane helix</keyword>
<evidence type="ECO:0000256" key="6">
    <source>
        <dbReference type="ARBA" id="ARBA00023136"/>
    </source>
</evidence>
<dbReference type="GeneID" id="103723620"/>
<keyword evidence="4 8" id="KW-0812">Transmembrane</keyword>
<dbReference type="Pfam" id="PF03547">
    <property type="entry name" value="Mem_trans"/>
    <property type="match status" value="1"/>
</dbReference>
<evidence type="ECO:0000313" key="11">
    <source>
        <dbReference type="RefSeq" id="XP_008812806.2"/>
    </source>
</evidence>
<feature type="transmembrane region" description="Helical" evidence="8">
    <location>
        <begin position="502"/>
        <end position="521"/>
    </location>
</feature>
<feature type="compositionally biased region" description="Basic and acidic residues" evidence="9">
    <location>
        <begin position="421"/>
        <end position="439"/>
    </location>
</feature>
<evidence type="ECO:0000256" key="4">
    <source>
        <dbReference type="ARBA" id="ARBA00022692"/>
    </source>
</evidence>
<keyword evidence="3 8" id="KW-0813">Transport</keyword>
<comment type="subcellular location">
    <subcellularLocation>
        <location evidence="1 8">Membrane</location>
        <topology evidence="1 8">Multi-pass membrane protein</topology>
    </subcellularLocation>
</comment>
<proteinExistence type="inferred from homology"/>
<feature type="transmembrane region" description="Helical" evidence="8">
    <location>
        <begin position="593"/>
        <end position="612"/>
    </location>
</feature>